<dbReference type="RefSeq" id="WP_239445879.1">
    <property type="nucleotide sequence ID" value="NZ_JAKRCW010000001.1"/>
</dbReference>
<dbReference type="Pfam" id="PF13669">
    <property type="entry name" value="Glyoxalase_4"/>
    <property type="match status" value="1"/>
</dbReference>
<sequence>MPSSEPTRGIPGLRGTDHIGFTVPDIDEAHDFLTRILGCEYVYSLGPYPANPELMQTNLNVHPDAVMKQIRFYRCFTGANFEVFHYEAPDQVQTMPKNSDIGGHHIALYVDDLDAAVEWLRSNGVKVQGEPVASSAASEGQRWVYFQAPWGMQFELVSFPNGKAYEREADVKLWNTRFPSE</sequence>
<reference evidence="3" key="1">
    <citation type="submission" date="2023-07" db="EMBL/GenBank/DDBJ databases">
        <title>Sequencing the genomes of 1000 actinobacteria strains.</title>
        <authorList>
            <person name="Klenk H.-P."/>
        </authorList>
    </citation>
    <scope>NUCLEOTIDE SEQUENCE</scope>
    <source>
        <strain evidence="3">DSM 13068</strain>
    </source>
</reference>
<dbReference type="PANTHER" id="PTHR43048">
    <property type="entry name" value="METHYLMALONYL-COA EPIMERASE"/>
    <property type="match status" value="1"/>
</dbReference>
<accession>A0ABU1YWT6</accession>
<name>A0ABU1YWT6_9MICC</name>
<gene>
    <name evidence="3" type="ORF">J2S67_000096</name>
</gene>
<dbReference type="Proteomes" id="UP001180715">
    <property type="component" value="Unassembled WGS sequence"/>
</dbReference>
<dbReference type="InterPro" id="IPR029068">
    <property type="entry name" value="Glyas_Bleomycin-R_OHBP_Dase"/>
</dbReference>
<evidence type="ECO:0000313" key="3">
    <source>
        <dbReference type="EMBL" id="MDR7292828.1"/>
    </source>
</evidence>
<dbReference type="EMBL" id="JAVDXX010000001">
    <property type="protein sequence ID" value="MDR7292828.1"/>
    <property type="molecule type" value="Genomic_DNA"/>
</dbReference>
<evidence type="ECO:0000313" key="4">
    <source>
        <dbReference type="Proteomes" id="UP001180715"/>
    </source>
</evidence>
<comment type="caution">
    <text evidence="3">The sequence shown here is derived from an EMBL/GenBank/DDBJ whole genome shotgun (WGS) entry which is preliminary data.</text>
</comment>
<evidence type="ECO:0000259" key="2">
    <source>
        <dbReference type="PROSITE" id="PS51819"/>
    </source>
</evidence>
<organism evidence="3 4">
    <name type="scientific">Pseudoglutamicibacter albus</name>
    <dbReference type="NCBI Taxonomy" id="98671"/>
    <lineage>
        <taxon>Bacteria</taxon>
        <taxon>Bacillati</taxon>
        <taxon>Actinomycetota</taxon>
        <taxon>Actinomycetes</taxon>
        <taxon>Micrococcales</taxon>
        <taxon>Micrococcaceae</taxon>
        <taxon>Pseudoglutamicibacter</taxon>
    </lineage>
</organism>
<dbReference type="PANTHER" id="PTHR43048:SF6">
    <property type="entry name" value="BLR8189 PROTEIN"/>
    <property type="match status" value="1"/>
</dbReference>
<keyword evidence="4" id="KW-1185">Reference proteome</keyword>
<dbReference type="InterPro" id="IPR051785">
    <property type="entry name" value="MMCE/EMCE_epimerase"/>
</dbReference>
<dbReference type="SUPFAM" id="SSF54593">
    <property type="entry name" value="Glyoxalase/Bleomycin resistance protein/Dihydroxybiphenyl dioxygenase"/>
    <property type="match status" value="1"/>
</dbReference>
<dbReference type="InterPro" id="IPR037523">
    <property type="entry name" value="VOC_core"/>
</dbReference>
<dbReference type="Gene3D" id="3.10.180.10">
    <property type="entry name" value="2,3-Dihydroxybiphenyl 1,2-Dioxygenase, domain 1"/>
    <property type="match status" value="1"/>
</dbReference>
<feature type="domain" description="VOC" evidence="2">
    <location>
        <begin position="15"/>
        <end position="159"/>
    </location>
</feature>
<proteinExistence type="predicted"/>
<keyword evidence="1" id="KW-0479">Metal-binding</keyword>
<dbReference type="PROSITE" id="PS51819">
    <property type="entry name" value="VOC"/>
    <property type="match status" value="1"/>
</dbReference>
<evidence type="ECO:0000256" key="1">
    <source>
        <dbReference type="ARBA" id="ARBA00022723"/>
    </source>
</evidence>
<protein>
    <submittedName>
        <fullName evidence="3">Glyoxylase I family protein</fullName>
    </submittedName>
</protein>